<gene>
    <name evidence="1" type="ORF">BOO71_0010840</name>
</gene>
<name>A0A1U7NV31_9DEIO</name>
<keyword evidence="2" id="KW-1185">Reference proteome</keyword>
<organism evidence="1 2">
    <name type="scientific">Deinococcus marmoris</name>
    <dbReference type="NCBI Taxonomy" id="249408"/>
    <lineage>
        <taxon>Bacteria</taxon>
        <taxon>Thermotogati</taxon>
        <taxon>Deinococcota</taxon>
        <taxon>Deinococci</taxon>
        <taxon>Deinococcales</taxon>
        <taxon>Deinococcaceae</taxon>
        <taxon>Deinococcus</taxon>
    </lineage>
</organism>
<accession>A0A1U7NV31</accession>
<dbReference type="Proteomes" id="UP000186607">
    <property type="component" value="Unassembled WGS sequence"/>
</dbReference>
<protein>
    <submittedName>
        <fullName evidence="1">Uncharacterized protein</fullName>
    </submittedName>
</protein>
<sequence length="115" mass="13023">MLPTLTGLSRSQRGALVEKTARTLAAAFEDSQNFKFWCWLIWQTLRAHDQGQDWSDDVAHLMARVLDDIRQYEQMGNRAQNYPAALVVNGLRNCGLLDALRQIAPTRVGKRPRAA</sequence>
<dbReference type="RefSeq" id="WP_139323035.1">
    <property type="nucleotide sequence ID" value="NZ_MSTI01000128.1"/>
</dbReference>
<comment type="caution">
    <text evidence="1">The sequence shown here is derived from an EMBL/GenBank/DDBJ whole genome shotgun (WGS) entry which is preliminary data.</text>
</comment>
<dbReference type="STRING" id="249408.BOO71_0010840"/>
<dbReference type="OrthoDB" id="64391at2"/>
<dbReference type="EMBL" id="MSTI01000128">
    <property type="protein sequence ID" value="OLV16774.1"/>
    <property type="molecule type" value="Genomic_DNA"/>
</dbReference>
<evidence type="ECO:0000313" key="1">
    <source>
        <dbReference type="EMBL" id="OLV16774.1"/>
    </source>
</evidence>
<reference evidence="1 2" key="1">
    <citation type="submission" date="2017-01" db="EMBL/GenBank/DDBJ databases">
        <title>Genome Analysis of Deinococcus marmoris KOPRI26562.</title>
        <authorList>
            <person name="Kim J.H."/>
            <person name="Oh H.-M."/>
        </authorList>
    </citation>
    <scope>NUCLEOTIDE SEQUENCE [LARGE SCALE GENOMIC DNA]</scope>
    <source>
        <strain evidence="1 2">KOPRI26562</strain>
    </source>
</reference>
<evidence type="ECO:0000313" key="2">
    <source>
        <dbReference type="Proteomes" id="UP000186607"/>
    </source>
</evidence>
<proteinExistence type="predicted"/>
<dbReference type="AlphaFoldDB" id="A0A1U7NV31"/>